<dbReference type="AlphaFoldDB" id="A0A423V8J1"/>
<dbReference type="Gene3D" id="3.40.50.150">
    <property type="entry name" value="Vaccinia Virus protein VP39"/>
    <property type="match status" value="1"/>
</dbReference>
<evidence type="ECO:0000256" key="3">
    <source>
        <dbReference type="ARBA" id="ARBA00022679"/>
    </source>
</evidence>
<evidence type="ECO:0000259" key="4">
    <source>
        <dbReference type="Pfam" id="PF13649"/>
    </source>
</evidence>
<dbReference type="InterPro" id="IPR029063">
    <property type="entry name" value="SAM-dependent_MTases_sf"/>
</dbReference>
<evidence type="ECO:0000256" key="2">
    <source>
        <dbReference type="ARBA" id="ARBA00022603"/>
    </source>
</evidence>
<name>A0A423V8J1_CYTCH</name>
<evidence type="ECO:0000313" key="5">
    <source>
        <dbReference type="EMBL" id="ROV87138.1"/>
    </source>
</evidence>
<evidence type="ECO:0000313" key="6">
    <source>
        <dbReference type="Proteomes" id="UP000284375"/>
    </source>
</evidence>
<feature type="domain" description="Methyltransferase" evidence="4">
    <location>
        <begin position="66"/>
        <end position="165"/>
    </location>
</feature>
<keyword evidence="3" id="KW-0808">Transferase</keyword>
<dbReference type="OrthoDB" id="411785at2759"/>
<dbReference type="CDD" id="cd02440">
    <property type="entry name" value="AdoMet_MTases"/>
    <property type="match status" value="1"/>
</dbReference>
<dbReference type="EMBL" id="LJZO01000092">
    <property type="protein sequence ID" value="ROV87138.1"/>
    <property type="molecule type" value="Genomic_DNA"/>
</dbReference>
<reference evidence="5 6" key="1">
    <citation type="submission" date="2015-09" db="EMBL/GenBank/DDBJ databases">
        <title>Host preference determinants of Valsa canker pathogens revealed by comparative genomics.</title>
        <authorList>
            <person name="Yin Z."/>
            <person name="Huang L."/>
        </authorList>
    </citation>
    <scope>NUCLEOTIDE SEQUENCE [LARGE SCALE GENOMIC DNA]</scope>
    <source>
        <strain evidence="5 6">YSFL</strain>
    </source>
</reference>
<dbReference type="InterPro" id="IPR041698">
    <property type="entry name" value="Methyltransf_25"/>
</dbReference>
<sequence length="223" mass="25823">MRLFKKCLLDLQTSFIDMPADFEKQEYWHNRFATETNFEWLTTSKEFMDILKNDEAFARLDPCSPILQLGFGTSDLANWLRKHGFLNVLNIDYEPTAIDRGKQLEKIEFHDVRMRYAVADATQLDLPQTFDCVLDKSTADCISCGGEEALLRMCQGVKEHLAPGGFWISISYSRWRFDIDGLPLHCQEIARIPTKKLRETDPDIFHFCYKLTPKDEGGIRGQD</sequence>
<dbReference type="Proteomes" id="UP000284375">
    <property type="component" value="Unassembled WGS sequence"/>
</dbReference>
<keyword evidence="2" id="KW-0489">Methyltransferase</keyword>
<dbReference type="PANTHER" id="PTHR12176">
    <property type="entry name" value="SAM-DEPENDENT METHYLTRANSFERASE SUPERFAMILY PROTEIN"/>
    <property type="match status" value="1"/>
</dbReference>
<dbReference type="GO" id="GO:0008168">
    <property type="term" value="F:methyltransferase activity"/>
    <property type="evidence" value="ECO:0007669"/>
    <property type="project" value="UniProtKB-KW"/>
</dbReference>
<proteinExistence type="inferred from homology"/>
<gene>
    <name evidence="5" type="ORF">VSDG_09999</name>
</gene>
<evidence type="ECO:0000256" key="1">
    <source>
        <dbReference type="ARBA" id="ARBA00008361"/>
    </source>
</evidence>
<comment type="caution">
    <text evidence="5">The sequence shown here is derived from an EMBL/GenBank/DDBJ whole genome shotgun (WGS) entry which is preliminary data.</text>
</comment>
<dbReference type="SUPFAM" id="SSF53335">
    <property type="entry name" value="S-adenosyl-L-methionine-dependent methyltransferases"/>
    <property type="match status" value="1"/>
</dbReference>
<dbReference type="InterPro" id="IPR051419">
    <property type="entry name" value="Lys/N-term_MeTrsfase_sf"/>
</dbReference>
<protein>
    <recommendedName>
        <fullName evidence="4">Methyltransferase domain-containing protein</fullName>
    </recommendedName>
</protein>
<dbReference type="PANTHER" id="PTHR12176:SF84">
    <property type="entry name" value="METHYLTRANSFERASE DOMAIN-CONTAINING PROTEIN"/>
    <property type="match status" value="1"/>
</dbReference>
<comment type="similarity">
    <text evidence="1">Belongs to the methyltransferase superfamily.</text>
</comment>
<dbReference type="Pfam" id="PF13649">
    <property type="entry name" value="Methyltransf_25"/>
    <property type="match status" value="1"/>
</dbReference>
<keyword evidence="6" id="KW-1185">Reference proteome</keyword>
<dbReference type="GO" id="GO:0032259">
    <property type="term" value="P:methylation"/>
    <property type="evidence" value="ECO:0007669"/>
    <property type="project" value="UniProtKB-KW"/>
</dbReference>
<organism evidence="5 6">
    <name type="scientific">Cytospora chrysosperma</name>
    <name type="common">Cytospora canker fungus</name>
    <name type="synonym">Sphaeria chrysosperma</name>
    <dbReference type="NCBI Taxonomy" id="252740"/>
    <lineage>
        <taxon>Eukaryota</taxon>
        <taxon>Fungi</taxon>
        <taxon>Dikarya</taxon>
        <taxon>Ascomycota</taxon>
        <taxon>Pezizomycotina</taxon>
        <taxon>Sordariomycetes</taxon>
        <taxon>Sordariomycetidae</taxon>
        <taxon>Diaporthales</taxon>
        <taxon>Cytosporaceae</taxon>
        <taxon>Cytospora</taxon>
    </lineage>
</organism>
<accession>A0A423V8J1</accession>